<feature type="region of interest" description="Disordered" evidence="1">
    <location>
        <begin position="131"/>
        <end position="153"/>
    </location>
</feature>
<dbReference type="AlphaFoldDB" id="A0A7J9UY40"/>
<protein>
    <submittedName>
        <fullName evidence="3">MFS transporter</fullName>
    </submittedName>
</protein>
<name>A0A7J9UY40_9MICO</name>
<comment type="caution">
    <text evidence="3">The sequence shown here is derived from an EMBL/GenBank/DDBJ whole genome shotgun (WGS) entry which is preliminary data.</text>
</comment>
<evidence type="ECO:0000313" key="3">
    <source>
        <dbReference type="EMBL" id="MPV89382.1"/>
    </source>
</evidence>
<keyword evidence="2" id="KW-1133">Transmembrane helix</keyword>
<dbReference type="EMBL" id="WHPD01002578">
    <property type="protein sequence ID" value="MPV89382.1"/>
    <property type="molecule type" value="Genomic_DNA"/>
</dbReference>
<dbReference type="SUPFAM" id="SSF103473">
    <property type="entry name" value="MFS general substrate transporter"/>
    <property type="match status" value="1"/>
</dbReference>
<dbReference type="Proteomes" id="UP000429644">
    <property type="component" value="Unassembled WGS sequence"/>
</dbReference>
<sequence length="373" mass="36395">MLADRVPRRAALAAAGAVQATGFALWLLTPGFPGFAAGFALWAVGGALTSGALEALLFDALTALGAPGQFPRLLGRVTSAGLLAQLPAAALATVLVGAGGYALAGWASVVVCLAAAALAACLPEPRPAPPVANGAPAPPGDVASDGAPGPVGQEAPAPSGFLADLRATAALPGAAGCALAVALVTALDAVEEYAGLLAQDWGVPSAAVPLALVAVPLAGAAGAGLAGVCTRHRGRSLVLPLAGAAASLAGAALLARPAGVLAVAAFYGLCQLVQVALGARLQERIPGGRRATVTSVAGVGAEVASLAVFAAWAQGGALAVSALVAAVAAALPWLLRAPGSGRRPVRDGVTRRCPWSRRAGRRRRSPPAPGPRR</sequence>
<dbReference type="InterPro" id="IPR036259">
    <property type="entry name" value="MFS_trans_sf"/>
</dbReference>
<evidence type="ECO:0000313" key="4">
    <source>
        <dbReference type="Proteomes" id="UP000429644"/>
    </source>
</evidence>
<dbReference type="GO" id="GO:0022857">
    <property type="term" value="F:transmembrane transporter activity"/>
    <property type="evidence" value="ECO:0007669"/>
    <property type="project" value="InterPro"/>
</dbReference>
<dbReference type="Pfam" id="PF07690">
    <property type="entry name" value="MFS_1"/>
    <property type="match status" value="1"/>
</dbReference>
<accession>A0A7J9UY40</accession>
<feature type="compositionally biased region" description="Low complexity" evidence="1">
    <location>
        <begin position="131"/>
        <end position="143"/>
    </location>
</feature>
<feature type="compositionally biased region" description="Basic residues" evidence="1">
    <location>
        <begin position="354"/>
        <end position="373"/>
    </location>
</feature>
<feature type="region of interest" description="Disordered" evidence="1">
    <location>
        <begin position="341"/>
        <end position="373"/>
    </location>
</feature>
<evidence type="ECO:0000256" key="2">
    <source>
        <dbReference type="SAM" id="Phobius"/>
    </source>
</evidence>
<evidence type="ECO:0000256" key="1">
    <source>
        <dbReference type="SAM" id="MobiDB-lite"/>
    </source>
</evidence>
<dbReference type="InterPro" id="IPR053160">
    <property type="entry name" value="MFS_DHA3_Transporter"/>
</dbReference>
<reference evidence="3 4" key="1">
    <citation type="submission" date="2019-10" db="EMBL/GenBank/DDBJ databases">
        <title>Georgenia wutianyii sp. nov. and Georgenia yuyongxinii sp. nov. isolated from plateau pika (Ochotona curzoniae) in the Qinghai-Tibet plateau of China.</title>
        <authorList>
            <person name="Tian Z."/>
        </authorList>
    </citation>
    <scope>NUCLEOTIDE SEQUENCE [LARGE SCALE GENOMIC DNA]</scope>
    <source>
        <strain evidence="3 4">JCM 15130</strain>
    </source>
</reference>
<dbReference type="PANTHER" id="PTHR23530">
    <property type="entry name" value="TRANSPORT PROTEIN-RELATED"/>
    <property type="match status" value="1"/>
</dbReference>
<dbReference type="PANTHER" id="PTHR23530:SF1">
    <property type="entry name" value="PERMEASE, MAJOR FACILITATOR SUPERFAMILY-RELATED"/>
    <property type="match status" value="1"/>
</dbReference>
<feature type="transmembrane region" description="Helical" evidence="2">
    <location>
        <begin position="169"/>
        <end position="187"/>
    </location>
</feature>
<feature type="transmembrane region" description="Helical" evidence="2">
    <location>
        <begin position="237"/>
        <end position="255"/>
    </location>
</feature>
<keyword evidence="4" id="KW-1185">Reference proteome</keyword>
<proteinExistence type="predicted"/>
<keyword evidence="2" id="KW-0472">Membrane</keyword>
<feature type="transmembrane region" description="Helical" evidence="2">
    <location>
        <begin position="291"/>
        <end position="312"/>
    </location>
</feature>
<gene>
    <name evidence="3" type="ORF">GB882_11955</name>
</gene>
<organism evidence="3 4">
    <name type="scientific">Georgenia ruanii</name>
    <dbReference type="NCBI Taxonomy" id="348442"/>
    <lineage>
        <taxon>Bacteria</taxon>
        <taxon>Bacillati</taxon>
        <taxon>Actinomycetota</taxon>
        <taxon>Actinomycetes</taxon>
        <taxon>Micrococcales</taxon>
        <taxon>Bogoriellaceae</taxon>
        <taxon>Georgenia</taxon>
    </lineage>
</organism>
<feature type="transmembrane region" description="Helical" evidence="2">
    <location>
        <begin position="261"/>
        <end position="279"/>
    </location>
</feature>
<keyword evidence="2" id="KW-0812">Transmembrane</keyword>
<dbReference type="InterPro" id="IPR011701">
    <property type="entry name" value="MFS"/>
</dbReference>
<feature type="transmembrane region" description="Helical" evidence="2">
    <location>
        <begin position="207"/>
        <end position="230"/>
    </location>
</feature>
<dbReference type="Gene3D" id="1.20.1250.20">
    <property type="entry name" value="MFS general substrate transporter like domains"/>
    <property type="match status" value="1"/>
</dbReference>
<feature type="transmembrane region" description="Helical" evidence="2">
    <location>
        <begin position="318"/>
        <end position="335"/>
    </location>
</feature>